<sequence>MMSFNPWNGWSWLLTTGLIAALGLEGAAPVSYPDTAGDVSFHRRAFTWRGVPDLAPPFHLAADGFGDLGARFADVNGDGKQDFLFHRWINGTTVQKGASVSTGTGWEEAPDFTPPFHIAADGYADLGARFADVNGDGRQDFLFHRWVNGATVQKGAYLSTGTGWQWAPDFTPPFHIAADGYGDLGARFADVNGDGRQDFLFHRWINPTLSQMGAYLSTGTGWQWAPDFTPPFHIAADCYGDLGARFADVNGDGKQDFLFHRWVNPSTVQKGAYVSTGSGWQWAPDFTPPFHIAGEGFGDLGARFADVNGDGNADFLFHRWVNAFTVQKGAYVSTGSGWQWSTDFTPPFHIAGDGFGDLGARFADVNGDGKQDFLFHRWINNATVQKGAYVSTGSGWQWAPEYTPPFHIAADGFGDLGARFVDLDGDGKQDFAYHRWITSTLVQHGAYLAP</sequence>
<organism evidence="1 2">
    <name type="scientific">Myxococcus stipitatus (strain DSM 14675 / JCM 12634 / Mx s8)</name>
    <dbReference type="NCBI Taxonomy" id="1278073"/>
    <lineage>
        <taxon>Bacteria</taxon>
        <taxon>Pseudomonadati</taxon>
        <taxon>Myxococcota</taxon>
        <taxon>Myxococcia</taxon>
        <taxon>Myxococcales</taxon>
        <taxon>Cystobacterineae</taxon>
        <taxon>Myxococcaceae</taxon>
        <taxon>Myxococcus</taxon>
    </lineage>
</organism>
<evidence type="ECO:0000313" key="2">
    <source>
        <dbReference type="Proteomes" id="UP000011131"/>
    </source>
</evidence>
<dbReference type="KEGG" id="msd:MYSTI_05868"/>
<gene>
    <name evidence="1" type="ordered locus">MYSTI_05868</name>
</gene>
<dbReference type="AlphaFoldDB" id="L7UL20"/>
<dbReference type="PATRIC" id="fig|1278073.3.peg.5948"/>
<protein>
    <recommendedName>
        <fullName evidence="3">FG-GAP repeat-containing protein</fullName>
    </recommendedName>
</protein>
<dbReference type="Proteomes" id="UP000011131">
    <property type="component" value="Chromosome"/>
</dbReference>
<name>L7UL20_MYXSD</name>
<evidence type="ECO:0000313" key="1">
    <source>
        <dbReference type="EMBL" id="AGC47144.1"/>
    </source>
</evidence>
<dbReference type="RefSeq" id="WP_015351399.1">
    <property type="nucleotide sequence ID" value="NC_020126.1"/>
</dbReference>
<reference evidence="1 2" key="1">
    <citation type="journal article" date="2013" name="Genome Announc.">
        <title>Complete genome sequence of Myxococcus stipitatus strain DSM 14675, a fruiting myxobacterium.</title>
        <authorList>
            <person name="Huntley S."/>
            <person name="Kneip S."/>
            <person name="Treuner-Lange A."/>
            <person name="Sogaard-Andersen L."/>
        </authorList>
    </citation>
    <scope>NUCLEOTIDE SEQUENCE [LARGE SCALE GENOMIC DNA]</scope>
    <source>
        <strain evidence="2">DSM 14675 / JCM 12634 / Mx s8</strain>
    </source>
</reference>
<dbReference type="Gene3D" id="2.130.10.130">
    <property type="entry name" value="Integrin alpha, N-terminal"/>
    <property type="match status" value="2"/>
</dbReference>
<dbReference type="SUPFAM" id="SSF69318">
    <property type="entry name" value="Integrin alpha N-terminal domain"/>
    <property type="match status" value="1"/>
</dbReference>
<dbReference type="OrthoDB" id="5477513at2"/>
<evidence type="ECO:0008006" key="3">
    <source>
        <dbReference type="Google" id="ProtNLM"/>
    </source>
</evidence>
<dbReference type="PANTHER" id="PTHR44103:SF1">
    <property type="entry name" value="PROPROTEIN CONVERTASE P"/>
    <property type="match status" value="1"/>
</dbReference>
<keyword evidence="2" id="KW-1185">Reference proteome</keyword>
<dbReference type="PANTHER" id="PTHR44103">
    <property type="entry name" value="PROPROTEIN CONVERTASE P"/>
    <property type="match status" value="1"/>
</dbReference>
<dbReference type="eggNOG" id="COG3209">
    <property type="taxonomic scope" value="Bacteria"/>
</dbReference>
<dbReference type="HOGENOM" id="CLU_608098_0_0_7"/>
<dbReference type="EMBL" id="CP004025">
    <property type="protein sequence ID" value="AGC47144.1"/>
    <property type="molecule type" value="Genomic_DNA"/>
</dbReference>
<proteinExistence type="predicted"/>
<accession>L7UL20</accession>
<dbReference type="InterPro" id="IPR028994">
    <property type="entry name" value="Integrin_alpha_N"/>
</dbReference>